<feature type="transmembrane region" description="Helical" evidence="1">
    <location>
        <begin position="106"/>
        <end position="125"/>
    </location>
</feature>
<accession>A0ABS2FTR1</accession>
<name>A0ABS2FTR1_9FIRM</name>
<keyword evidence="3" id="KW-1185">Reference proteome</keyword>
<keyword evidence="1" id="KW-0472">Membrane</keyword>
<proteinExistence type="predicted"/>
<reference evidence="2 3" key="1">
    <citation type="journal article" date="2021" name="Sci. Rep.">
        <title>The distribution of antibiotic resistance genes in chicken gut microbiota commensals.</title>
        <authorList>
            <person name="Juricova H."/>
            <person name="Matiasovicova J."/>
            <person name="Kubasova T."/>
            <person name="Cejkova D."/>
            <person name="Rychlik I."/>
        </authorList>
    </citation>
    <scope>NUCLEOTIDE SEQUENCE [LARGE SCALE GENOMIC DNA]</scope>
    <source>
        <strain evidence="2 3">An411</strain>
    </source>
</reference>
<feature type="transmembrane region" description="Helical" evidence="1">
    <location>
        <begin position="12"/>
        <end position="35"/>
    </location>
</feature>
<evidence type="ECO:0000313" key="2">
    <source>
        <dbReference type="EMBL" id="MBM6851019.1"/>
    </source>
</evidence>
<organism evidence="2 3">
    <name type="scientific">Oscillibacter valericigenes</name>
    <dbReference type="NCBI Taxonomy" id="351091"/>
    <lineage>
        <taxon>Bacteria</taxon>
        <taxon>Bacillati</taxon>
        <taxon>Bacillota</taxon>
        <taxon>Clostridia</taxon>
        <taxon>Eubacteriales</taxon>
        <taxon>Oscillospiraceae</taxon>
        <taxon>Oscillibacter</taxon>
    </lineage>
</organism>
<evidence type="ECO:0000313" key="3">
    <source>
        <dbReference type="Proteomes" id="UP000719500"/>
    </source>
</evidence>
<comment type="caution">
    <text evidence="2">The sequence shown here is derived from an EMBL/GenBank/DDBJ whole genome shotgun (WGS) entry which is preliminary data.</text>
</comment>
<keyword evidence="1" id="KW-1133">Transmembrane helix</keyword>
<keyword evidence="1" id="KW-0812">Transmembrane</keyword>
<sequence>MGNGRKKDTALWMVFVQGVALSLGVYLLVTVLASLLLVKAVLPEAGAFPVLAAGCCLSACLGGLTCTRRSPWGSLPSALVCAAGFLAVLIVVSLLCWKQISWLGRGGLLLLCGAGGGLLAGVLGGRRRRRKGGKRVQPVRKKEKVRL</sequence>
<dbReference type="EMBL" id="JACSNX010000006">
    <property type="protein sequence ID" value="MBM6851019.1"/>
    <property type="molecule type" value="Genomic_DNA"/>
</dbReference>
<dbReference type="RefSeq" id="WP_204803590.1">
    <property type="nucleotide sequence ID" value="NZ_JACSNX010000006.1"/>
</dbReference>
<feature type="transmembrane region" description="Helical" evidence="1">
    <location>
        <begin position="47"/>
        <end position="66"/>
    </location>
</feature>
<protein>
    <submittedName>
        <fullName evidence="2">YrzE family protein</fullName>
    </submittedName>
</protein>
<feature type="transmembrane region" description="Helical" evidence="1">
    <location>
        <begin position="78"/>
        <end position="100"/>
    </location>
</feature>
<evidence type="ECO:0000256" key="1">
    <source>
        <dbReference type="SAM" id="Phobius"/>
    </source>
</evidence>
<gene>
    <name evidence="2" type="ORF">H9X91_06140</name>
</gene>
<dbReference type="Proteomes" id="UP000719500">
    <property type="component" value="Unassembled WGS sequence"/>
</dbReference>